<accession>A0ABQ8EET5</accession>
<dbReference type="InterPro" id="IPR001810">
    <property type="entry name" value="F-box_dom"/>
</dbReference>
<dbReference type="InterPro" id="IPR036047">
    <property type="entry name" value="F-box-like_dom_sf"/>
</dbReference>
<keyword evidence="3" id="KW-1185">Reference proteome</keyword>
<feature type="domain" description="F-box" evidence="1">
    <location>
        <begin position="397"/>
        <end position="436"/>
    </location>
</feature>
<gene>
    <name evidence="2" type="ORF">HID58_007323</name>
</gene>
<organism evidence="2 3">
    <name type="scientific">Brassica napus</name>
    <name type="common">Rape</name>
    <dbReference type="NCBI Taxonomy" id="3708"/>
    <lineage>
        <taxon>Eukaryota</taxon>
        <taxon>Viridiplantae</taxon>
        <taxon>Streptophyta</taxon>
        <taxon>Embryophyta</taxon>
        <taxon>Tracheophyta</taxon>
        <taxon>Spermatophyta</taxon>
        <taxon>Magnoliopsida</taxon>
        <taxon>eudicotyledons</taxon>
        <taxon>Gunneridae</taxon>
        <taxon>Pentapetalae</taxon>
        <taxon>rosids</taxon>
        <taxon>malvids</taxon>
        <taxon>Brassicales</taxon>
        <taxon>Brassicaceae</taxon>
        <taxon>Brassiceae</taxon>
        <taxon>Brassica</taxon>
    </lineage>
</organism>
<sequence length="988" mass="113558">MPLMEKPDNREMDLLTDGLPPIPILLTKIPKISGTESLLEDLYAIILAKLPLTSIITFKRVCKQWKSLVESPFCRDLYLSMHQNSYYSSWSFMCRGCETETMAHYGSDNWCLTRSLGSYISSFLAEKFENREGRVVAYTDVGLILIYVVTNQSFYVANPVSRQCVEILPHNHAMERFWILGIVTRTEDEVVLGYKEFNNPISLNGKLHWLAHNPEYKDFLVSFDFYPSGDKGSDRCRVTPFPDLDKTTKFKRACTTCQGFLMYINIVSVAEVDKLCVWRLKSEGWQLVSEISTDIVTAGFDYIPLGMNPFDDKLVYFWRGNMEGQDLLSINLHIGEFMVHEELERSSDGRVLSSVGGPREIEYIKETFYSSFVLPRLPLVTITTSKLIPKISGTESLLEDLYAIILAKLPLTSIITFKRVCKQWKSLVESPFCRDLYLSMHQNSYYSSWSFMCRGYETETMAHYGSDNWCLTRSLGSYISSFLAEKFENREGRVVAYTDVGLILIYVVTNQSFYVANPVSRQCVEILPHNHAMERFWILGIVTRTEDEVVLGYKEFNNPISLNGKLHWLAHNPEYKDFLVSFDFYPSGDKGSDRCRVTPFPDLDKTTKFKRACTTCQGFLMYINIVSVAEVDKLCVWRLKSEGWQLVSEISTDIVTAGFDYIPLGMNPFDDKLVYFWRGNMEGQDLLSINLHIGEFMVHEELERSSDGRVLSSVGGPREIEYIKETFYSSFVLPSRIPSSNHRFSHHQNSHSSWSLMCRNQTEEVVANYGCKVWGLQRSLGSYVSSFIAARLEAKKKYRVLAYTDIGLILLYVTTYPADQTYFVANLISKQRITIPTPPTSLIGFETEEPWFRAVLSFVESDALFRRSKPKFRRSCTTSGGSLMYMNIFSESVHHKLVVWRLMNREWQLVSVLMGFDYLPLTLAINPFDGNTLYMWSQMQDSLASINLRNGSFELHNELERSKDGQTLSSVQCNREMDTMQCLSQSNF</sequence>
<dbReference type="EMBL" id="JAGKQM010000002">
    <property type="protein sequence ID" value="KAH0939862.1"/>
    <property type="molecule type" value="Genomic_DNA"/>
</dbReference>
<evidence type="ECO:0000313" key="3">
    <source>
        <dbReference type="Proteomes" id="UP000824890"/>
    </source>
</evidence>
<dbReference type="SMART" id="SM00256">
    <property type="entry name" value="FBOX"/>
    <property type="match status" value="2"/>
</dbReference>
<feature type="domain" description="F-box" evidence="1">
    <location>
        <begin position="38"/>
        <end position="77"/>
    </location>
</feature>
<dbReference type="Pfam" id="PF24750">
    <property type="entry name" value="b-prop_At3g26010-like"/>
    <property type="match status" value="5"/>
</dbReference>
<name>A0ABQ8EET5_BRANA</name>
<protein>
    <recommendedName>
        <fullName evidence="1">F-box domain-containing protein</fullName>
    </recommendedName>
</protein>
<dbReference type="InterPro" id="IPR050796">
    <property type="entry name" value="SCF_F-box_component"/>
</dbReference>
<proteinExistence type="predicted"/>
<comment type="caution">
    <text evidence="2">The sequence shown here is derived from an EMBL/GenBank/DDBJ whole genome shotgun (WGS) entry which is preliminary data.</text>
</comment>
<dbReference type="InterPro" id="IPR056592">
    <property type="entry name" value="Beta-prop_At3g26010-like"/>
</dbReference>
<dbReference type="PANTHER" id="PTHR31672">
    <property type="entry name" value="BNACNNG10540D PROTEIN"/>
    <property type="match status" value="1"/>
</dbReference>
<reference evidence="2 3" key="1">
    <citation type="submission" date="2021-05" db="EMBL/GenBank/DDBJ databases">
        <title>Genome Assembly of Synthetic Allotetraploid Brassica napus Reveals Homoeologous Exchanges between Subgenomes.</title>
        <authorList>
            <person name="Davis J.T."/>
        </authorList>
    </citation>
    <scope>NUCLEOTIDE SEQUENCE [LARGE SCALE GENOMIC DNA]</scope>
    <source>
        <strain evidence="3">cv. Da-Ae</strain>
        <tissue evidence="2">Seedling</tissue>
    </source>
</reference>
<evidence type="ECO:0000313" key="2">
    <source>
        <dbReference type="EMBL" id="KAH0939862.1"/>
    </source>
</evidence>
<evidence type="ECO:0000259" key="1">
    <source>
        <dbReference type="SMART" id="SM00256"/>
    </source>
</evidence>
<dbReference type="SUPFAM" id="SSF81383">
    <property type="entry name" value="F-box domain"/>
    <property type="match status" value="2"/>
</dbReference>
<dbReference type="Proteomes" id="UP000824890">
    <property type="component" value="Unassembled WGS sequence"/>
</dbReference>
<dbReference type="Pfam" id="PF00646">
    <property type="entry name" value="F-box"/>
    <property type="match status" value="2"/>
</dbReference>